<evidence type="ECO:0000313" key="3">
    <source>
        <dbReference type="EMBL" id="GGA68323.1"/>
    </source>
</evidence>
<accession>A0A916RUS6</accession>
<dbReference type="AlphaFoldDB" id="A0A916RUS6"/>
<dbReference type="GO" id="GO:0008713">
    <property type="term" value="F:ADP-heptose-lipopolysaccharide heptosyltransferase activity"/>
    <property type="evidence" value="ECO:0007669"/>
    <property type="project" value="TreeGrafter"/>
</dbReference>
<dbReference type="GO" id="GO:0009244">
    <property type="term" value="P:lipopolysaccharide core region biosynthetic process"/>
    <property type="evidence" value="ECO:0007669"/>
    <property type="project" value="TreeGrafter"/>
</dbReference>
<keyword evidence="4" id="KW-1185">Reference proteome</keyword>
<dbReference type="InterPro" id="IPR051199">
    <property type="entry name" value="LPS_LOS_Heptosyltrfase"/>
</dbReference>
<dbReference type="Gene3D" id="3.40.50.2000">
    <property type="entry name" value="Glycogen Phosphorylase B"/>
    <property type="match status" value="2"/>
</dbReference>
<dbReference type="InterPro" id="IPR002201">
    <property type="entry name" value="Glyco_trans_9"/>
</dbReference>
<dbReference type="CDD" id="cd03789">
    <property type="entry name" value="GT9_LPS_heptosyltransferase"/>
    <property type="match status" value="1"/>
</dbReference>
<proteinExistence type="predicted"/>
<evidence type="ECO:0000256" key="1">
    <source>
        <dbReference type="ARBA" id="ARBA00022676"/>
    </source>
</evidence>
<dbReference type="PANTHER" id="PTHR30160">
    <property type="entry name" value="TETRAACYLDISACCHARIDE 4'-KINASE-RELATED"/>
    <property type="match status" value="1"/>
</dbReference>
<reference evidence="3" key="2">
    <citation type="submission" date="2020-09" db="EMBL/GenBank/DDBJ databases">
        <authorList>
            <person name="Sun Q."/>
            <person name="Zhou Y."/>
        </authorList>
    </citation>
    <scope>NUCLEOTIDE SEQUENCE</scope>
    <source>
        <strain evidence="3">CGMCC 1.15447</strain>
    </source>
</reference>
<comment type="caution">
    <text evidence="3">The sequence shown here is derived from an EMBL/GenBank/DDBJ whole genome shotgun (WGS) entry which is preliminary data.</text>
</comment>
<evidence type="ECO:0000313" key="4">
    <source>
        <dbReference type="Proteomes" id="UP000648801"/>
    </source>
</evidence>
<sequence>MVSRLKRILRFGFNFAIAGRLFKLYAPQSPPEKAERPRKLAICDLIPHLGDKVMIFPLLDALRRENPDLEISYFTSGAGRLIGLHPAVDHLYSIARRPKKGLLPRPFFFDVIGWWRRDLRPLRFHTVVVVRGGVEPWFSHHLAWLLGGKARVAYSPELEPERWESQFGISPLLTAEVREMHGIHEVSRASEVLQLAGLLKKPVDIQQPVESMVAIARSEKARDYLASLGLANRPYAVIGPGASLPRRAWPARDFAELARLEFLSRGWRTVIVGGPEIAEAAETISKYLGGDVLNLSGKTDFEQLTAVCGRAQCFIGNDSGTTHVAGACGVPSLLVTAFASGSRPSHHASPLRSHPLGPWVAIVQPEYQLAPCTTECVATELHCLAQVSVEMAQRALQQLIQEAESSGREKLSPHEGTGVSR</sequence>
<gene>
    <name evidence="3" type="ORF">GCM10011507_19810</name>
</gene>
<keyword evidence="2" id="KW-0808">Transferase</keyword>
<dbReference type="Pfam" id="PF01075">
    <property type="entry name" value="Glyco_transf_9"/>
    <property type="match status" value="1"/>
</dbReference>
<reference evidence="3" key="1">
    <citation type="journal article" date="2014" name="Int. J. Syst. Evol. Microbiol.">
        <title>Complete genome sequence of Corynebacterium casei LMG S-19264T (=DSM 44701T), isolated from a smear-ripened cheese.</title>
        <authorList>
            <consortium name="US DOE Joint Genome Institute (JGI-PGF)"/>
            <person name="Walter F."/>
            <person name="Albersmeier A."/>
            <person name="Kalinowski J."/>
            <person name="Ruckert C."/>
        </authorList>
    </citation>
    <scope>NUCLEOTIDE SEQUENCE</scope>
    <source>
        <strain evidence="3">CGMCC 1.15447</strain>
    </source>
</reference>
<dbReference type="SUPFAM" id="SSF53756">
    <property type="entry name" value="UDP-Glycosyltransferase/glycogen phosphorylase"/>
    <property type="match status" value="1"/>
</dbReference>
<dbReference type="GO" id="GO:0005829">
    <property type="term" value="C:cytosol"/>
    <property type="evidence" value="ECO:0007669"/>
    <property type="project" value="TreeGrafter"/>
</dbReference>
<organism evidence="3 4">
    <name type="scientific">Edaphobacter acidisoli</name>
    <dbReference type="NCBI Taxonomy" id="2040573"/>
    <lineage>
        <taxon>Bacteria</taxon>
        <taxon>Pseudomonadati</taxon>
        <taxon>Acidobacteriota</taxon>
        <taxon>Terriglobia</taxon>
        <taxon>Terriglobales</taxon>
        <taxon>Acidobacteriaceae</taxon>
        <taxon>Edaphobacter</taxon>
    </lineage>
</organism>
<name>A0A916RUS6_9BACT</name>
<evidence type="ECO:0008006" key="5">
    <source>
        <dbReference type="Google" id="ProtNLM"/>
    </source>
</evidence>
<keyword evidence="1" id="KW-0328">Glycosyltransferase</keyword>
<dbReference type="RefSeq" id="WP_188759141.1">
    <property type="nucleotide sequence ID" value="NZ_BMJB01000001.1"/>
</dbReference>
<dbReference type="EMBL" id="BMJB01000001">
    <property type="protein sequence ID" value="GGA68323.1"/>
    <property type="molecule type" value="Genomic_DNA"/>
</dbReference>
<dbReference type="Proteomes" id="UP000648801">
    <property type="component" value="Unassembled WGS sequence"/>
</dbReference>
<protein>
    <recommendedName>
        <fullName evidence="5">Glycosyltransferase family 9 protein</fullName>
    </recommendedName>
</protein>
<dbReference type="PANTHER" id="PTHR30160:SF1">
    <property type="entry name" value="LIPOPOLYSACCHARIDE 1,2-N-ACETYLGLUCOSAMINETRANSFERASE-RELATED"/>
    <property type="match status" value="1"/>
</dbReference>
<evidence type="ECO:0000256" key="2">
    <source>
        <dbReference type="ARBA" id="ARBA00022679"/>
    </source>
</evidence>